<dbReference type="InterPro" id="IPR043159">
    <property type="entry name" value="Lectin_gal-bd_sf"/>
</dbReference>
<evidence type="ECO:0000313" key="2">
    <source>
        <dbReference type="Proteomes" id="UP001372834"/>
    </source>
</evidence>
<proteinExistence type="predicted"/>
<organism evidence="1 2">
    <name type="scientific">Polyplax serrata</name>
    <name type="common">Common mouse louse</name>
    <dbReference type="NCBI Taxonomy" id="468196"/>
    <lineage>
        <taxon>Eukaryota</taxon>
        <taxon>Metazoa</taxon>
        <taxon>Ecdysozoa</taxon>
        <taxon>Arthropoda</taxon>
        <taxon>Hexapoda</taxon>
        <taxon>Insecta</taxon>
        <taxon>Pterygota</taxon>
        <taxon>Neoptera</taxon>
        <taxon>Paraneoptera</taxon>
        <taxon>Psocodea</taxon>
        <taxon>Troctomorpha</taxon>
        <taxon>Phthiraptera</taxon>
        <taxon>Anoplura</taxon>
        <taxon>Polyplacidae</taxon>
        <taxon>Polyplax</taxon>
    </lineage>
</organism>
<dbReference type="Gene3D" id="2.60.120.740">
    <property type="match status" value="1"/>
</dbReference>
<dbReference type="AlphaFoldDB" id="A0AAN8P705"/>
<accession>A0AAN8P705</accession>
<reference evidence="1 2" key="1">
    <citation type="submission" date="2023-10" db="EMBL/GenBank/DDBJ databases">
        <title>Genomes of two closely related lineages of the louse Polyplax serrata with different host specificities.</title>
        <authorList>
            <person name="Martinu J."/>
            <person name="Tarabai H."/>
            <person name="Stefka J."/>
            <person name="Hypsa V."/>
        </authorList>
    </citation>
    <scope>NUCLEOTIDE SEQUENCE [LARGE SCALE GENOMIC DNA]</scope>
    <source>
        <strain evidence="1">HR10_N</strain>
    </source>
</reference>
<sequence>MGLLRWVSQGVGYLKPFATEINPASVTHGKDPPRYETAYACEGKVLKIECRDGEFIQLIRANYGRFSITICNDHGNTEWSVNCMSPKSFRVLHSK</sequence>
<evidence type="ECO:0000313" key="1">
    <source>
        <dbReference type="EMBL" id="KAK6634703.1"/>
    </source>
</evidence>
<protein>
    <submittedName>
        <fullName evidence="1">Uncharacterized protein</fullName>
    </submittedName>
</protein>
<dbReference type="EMBL" id="JAWJWE010000005">
    <property type="protein sequence ID" value="KAK6634703.1"/>
    <property type="molecule type" value="Genomic_DNA"/>
</dbReference>
<gene>
    <name evidence="1" type="ORF">RUM43_012105</name>
</gene>
<dbReference type="Proteomes" id="UP001372834">
    <property type="component" value="Unassembled WGS sequence"/>
</dbReference>
<comment type="caution">
    <text evidence="1">The sequence shown here is derived from an EMBL/GenBank/DDBJ whole genome shotgun (WGS) entry which is preliminary data.</text>
</comment>
<name>A0AAN8P705_POLSC</name>